<dbReference type="EMBL" id="HBHT01040093">
    <property type="protein sequence ID" value="CAD9994547.1"/>
    <property type="molecule type" value="Transcribed_RNA"/>
</dbReference>
<reference evidence="2" key="1">
    <citation type="submission" date="2021-01" db="EMBL/GenBank/DDBJ databases">
        <authorList>
            <person name="Corre E."/>
            <person name="Pelletier E."/>
            <person name="Niang G."/>
            <person name="Scheremetjew M."/>
            <person name="Finn R."/>
            <person name="Kale V."/>
            <person name="Holt S."/>
            <person name="Cochrane G."/>
            <person name="Meng A."/>
            <person name="Brown T."/>
            <person name="Cohen L."/>
        </authorList>
    </citation>
    <scope>NUCLEOTIDE SEQUENCE</scope>
    <source>
        <strain evidence="2">CCMP125</strain>
    </source>
</reference>
<protein>
    <submittedName>
        <fullName evidence="2">Uncharacterized protein</fullName>
    </submittedName>
</protein>
<dbReference type="AlphaFoldDB" id="A0A7S2YTD6"/>
<sequence length="214" mass="23163">MLYSSAILATIFASSALVAKAKLVIPGAPPMDDEKMQVFLGVESNGSRRRHLNGKKGGSVCRKLFYDGEDRPLLCDFPVVIKEFCQKPSQELEGENIFPSGPDELTGWFYFNTAGYEVVNLDNHKTYLKGPTGISSKQTTALSAPGQIIDFTFIGTELLSDTDPSTGAESEGIPTGPGLLDYDGYWEGTINTDTFVYSNVVVDATIIDICAELA</sequence>
<keyword evidence="1" id="KW-0732">Signal</keyword>
<accession>A0A7S2YTD6</accession>
<name>A0A7S2YTD6_9STRA</name>
<evidence type="ECO:0000313" key="2">
    <source>
        <dbReference type="EMBL" id="CAD9994547.1"/>
    </source>
</evidence>
<feature type="signal peptide" evidence="1">
    <location>
        <begin position="1"/>
        <end position="21"/>
    </location>
</feature>
<organism evidence="2">
    <name type="scientific">Entomoneis paludosa</name>
    <dbReference type="NCBI Taxonomy" id="265537"/>
    <lineage>
        <taxon>Eukaryota</taxon>
        <taxon>Sar</taxon>
        <taxon>Stramenopiles</taxon>
        <taxon>Ochrophyta</taxon>
        <taxon>Bacillariophyta</taxon>
        <taxon>Bacillariophyceae</taxon>
        <taxon>Bacillariophycidae</taxon>
        <taxon>Entomoneidaceae</taxon>
        <taxon>Entomoneis</taxon>
    </lineage>
</organism>
<gene>
    <name evidence="2" type="ORF">APAL1065_LOCUS26932</name>
</gene>
<feature type="chain" id="PRO_5030689003" evidence="1">
    <location>
        <begin position="22"/>
        <end position="214"/>
    </location>
</feature>
<proteinExistence type="predicted"/>
<evidence type="ECO:0000256" key="1">
    <source>
        <dbReference type="SAM" id="SignalP"/>
    </source>
</evidence>